<keyword evidence="4" id="KW-1185">Reference proteome</keyword>
<name>L0GWP4_9GAMM</name>
<dbReference type="Proteomes" id="UP000010816">
    <property type="component" value="Chromosome"/>
</dbReference>
<keyword evidence="2" id="KW-0732">Signal</keyword>
<evidence type="ECO:0000256" key="2">
    <source>
        <dbReference type="SAM" id="SignalP"/>
    </source>
</evidence>
<evidence type="ECO:0000313" key="4">
    <source>
        <dbReference type="Proteomes" id="UP000010816"/>
    </source>
</evidence>
<evidence type="ECO:0000313" key="3">
    <source>
        <dbReference type="EMBL" id="AGA89724.1"/>
    </source>
</evidence>
<dbReference type="NCBIfam" id="TIGR02740">
    <property type="entry name" value="TraF-like"/>
    <property type="match status" value="1"/>
</dbReference>
<organism evidence="3 4">
    <name type="scientific">Thioflavicoccus mobilis 8321</name>
    <dbReference type="NCBI Taxonomy" id="765912"/>
    <lineage>
        <taxon>Bacteria</taxon>
        <taxon>Pseudomonadati</taxon>
        <taxon>Pseudomonadota</taxon>
        <taxon>Gammaproteobacteria</taxon>
        <taxon>Chromatiales</taxon>
        <taxon>Chromatiaceae</taxon>
        <taxon>Thioflavicoccus</taxon>
    </lineage>
</organism>
<dbReference type="OrthoDB" id="5559625at2"/>
<dbReference type="STRING" id="765912.Thimo_0893"/>
<dbReference type="HOGENOM" id="CLU_068456_1_0_6"/>
<proteinExistence type="predicted"/>
<protein>
    <submittedName>
        <fullName evidence="3">TraF-like protein</fullName>
    </submittedName>
</protein>
<evidence type="ECO:0000256" key="1">
    <source>
        <dbReference type="SAM" id="MobiDB-lite"/>
    </source>
</evidence>
<dbReference type="Pfam" id="PF13728">
    <property type="entry name" value="TraF"/>
    <property type="match status" value="1"/>
</dbReference>
<reference evidence="3 4" key="1">
    <citation type="submission" date="2011-09" db="EMBL/GenBank/DDBJ databases">
        <title>Complete sequence of chromosome of Thioflavicoccus mobilis 8321.</title>
        <authorList>
            <consortium name="US DOE Joint Genome Institute"/>
            <person name="Lucas S."/>
            <person name="Han J."/>
            <person name="Lapidus A."/>
            <person name="Cheng J.-F."/>
            <person name="Goodwin L."/>
            <person name="Pitluck S."/>
            <person name="Peters L."/>
            <person name="Ovchinnikova G."/>
            <person name="Lu M."/>
            <person name="Detter J.C."/>
            <person name="Han C."/>
            <person name="Tapia R."/>
            <person name="Land M."/>
            <person name="Hauser L."/>
            <person name="Kyrpides N."/>
            <person name="Ivanova N."/>
            <person name="Pagani I."/>
            <person name="Vogl K."/>
            <person name="Liu Z."/>
            <person name="Imhoff J."/>
            <person name="Thiel V."/>
            <person name="Frigaard N.-U."/>
            <person name="Bryant D."/>
            <person name="Woyke T."/>
        </authorList>
    </citation>
    <scope>NUCLEOTIDE SEQUENCE [LARGE SCALE GENOMIC DNA]</scope>
    <source>
        <strain evidence="3 4">8321</strain>
    </source>
</reference>
<dbReference type="SUPFAM" id="SSF52833">
    <property type="entry name" value="Thioredoxin-like"/>
    <property type="match status" value="1"/>
</dbReference>
<dbReference type="AlphaFoldDB" id="L0GWP4"/>
<dbReference type="eggNOG" id="COG0526">
    <property type="taxonomic scope" value="Bacteria"/>
</dbReference>
<feature type="signal peptide" evidence="2">
    <location>
        <begin position="1"/>
        <end position="21"/>
    </location>
</feature>
<dbReference type="KEGG" id="tmb:Thimo_0893"/>
<feature type="chain" id="PRO_5003943524" evidence="2">
    <location>
        <begin position="22"/>
        <end position="316"/>
    </location>
</feature>
<feature type="region of interest" description="Disordered" evidence="1">
    <location>
        <begin position="41"/>
        <end position="72"/>
    </location>
</feature>
<dbReference type="InterPro" id="IPR039555">
    <property type="entry name" value="TraF/TrbB"/>
</dbReference>
<dbReference type="InterPro" id="IPR014111">
    <property type="entry name" value="T4SS_TraF-like"/>
</dbReference>
<gene>
    <name evidence="3" type="ORF">Thimo_0893</name>
</gene>
<sequence>MRALLPALVCLSLALPPPLPAAGFYFREQEGWFWYQREPEPAELPEPETPEQPVAPAEPQVSETTPQGPHPLSAQWLRERLGGYRDAAIDDPTPENVALYLYLQRVALDKSSRFAAATQRAVQLDPFLDVITQRPTATFAANLTNRQAGERREAILQQIAEKAGIWFFYRSDCPYCEAQAPLLQLLEARYGFSVLPVSIDGELLPGGVFPAFRRDLGQAAALGVVSTPALFLARPPDAMVPLSQGLLSLAQLQERVLVAAVQAGWISEGEFTLTRPVTADLMLDVDQLPGSLPEDPEALLSALRALARASAVPVQD</sequence>
<dbReference type="EMBL" id="CP003051">
    <property type="protein sequence ID" value="AGA89724.1"/>
    <property type="molecule type" value="Genomic_DNA"/>
</dbReference>
<accession>L0GWP4</accession>
<dbReference type="InterPro" id="IPR036249">
    <property type="entry name" value="Thioredoxin-like_sf"/>
</dbReference>
<dbReference type="RefSeq" id="WP_015279870.1">
    <property type="nucleotide sequence ID" value="NC_019940.1"/>
</dbReference>